<evidence type="ECO:0008006" key="3">
    <source>
        <dbReference type="Google" id="ProtNLM"/>
    </source>
</evidence>
<organism evidence="1 2">
    <name type="scientific">Ureibacillus manganicus DSM 26584</name>
    <dbReference type="NCBI Taxonomy" id="1384049"/>
    <lineage>
        <taxon>Bacteria</taxon>
        <taxon>Bacillati</taxon>
        <taxon>Bacillota</taxon>
        <taxon>Bacilli</taxon>
        <taxon>Bacillales</taxon>
        <taxon>Caryophanaceae</taxon>
        <taxon>Ureibacillus</taxon>
    </lineage>
</organism>
<dbReference type="OrthoDB" id="2427603at2"/>
<dbReference type="AlphaFoldDB" id="A0A0A3I686"/>
<dbReference type="Proteomes" id="UP000030416">
    <property type="component" value="Unassembled WGS sequence"/>
</dbReference>
<keyword evidence="2" id="KW-1185">Reference proteome</keyword>
<accession>A0A0A3I686</accession>
<proteinExistence type="predicted"/>
<dbReference type="RefSeq" id="WP_036185214.1">
    <property type="nucleotide sequence ID" value="NZ_AVDA01000008.1"/>
</dbReference>
<comment type="caution">
    <text evidence="1">The sequence shown here is derived from an EMBL/GenBank/DDBJ whole genome shotgun (WGS) entry which is preliminary data.</text>
</comment>
<name>A0A0A3I686_9BACL</name>
<dbReference type="eggNOG" id="ENOG5031IM1">
    <property type="taxonomic scope" value="Bacteria"/>
</dbReference>
<sequence>MKKFLTITAIILVLVGAAGYAVWHFGTNIASEKIIETMKTSLDNETLEEIKSYIENDPKVQEIVKEAATTNPDTLPFQTKEDATRVIISKVGVNRILEIQEQAQNGSISEEEILSEIEGKLSEDEISALKYVLYKELNEMSK</sequence>
<evidence type="ECO:0000313" key="2">
    <source>
        <dbReference type="Proteomes" id="UP000030416"/>
    </source>
</evidence>
<dbReference type="EMBL" id="JPVN01000008">
    <property type="protein sequence ID" value="KGR79040.1"/>
    <property type="molecule type" value="Genomic_DNA"/>
</dbReference>
<protein>
    <recommendedName>
        <fullName evidence="3">Phenylalanyl-tRNA synthetase subunit beta</fullName>
    </recommendedName>
</protein>
<gene>
    <name evidence="1" type="ORF">CD29_08510</name>
</gene>
<reference evidence="1 2" key="1">
    <citation type="submission" date="2014-02" db="EMBL/GenBank/DDBJ databases">
        <title>Draft genome sequence of Lysinibacillus manganicus DSM 26584T.</title>
        <authorList>
            <person name="Zhang F."/>
            <person name="Wang G."/>
            <person name="Zhang L."/>
        </authorList>
    </citation>
    <scope>NUCLEOTIDE SEQUENCE [LARGE SCALE GENOMIC DNA]</scope>
    <source>
        <strain evidence="1 2">DSM 26584</strain>
    </source>
</reference>
<evidence type="ECO:0000313" key="1">
    <source>
        <dbReference type="EMBL" id="KGR79040.1"/>
    </source>
</evidence>